<dbReference type="Proteomes" id="UP000262072">
    <property type="component" value="Unassembled WGS sequence"/>
</dbReference>
<evidence type="ECO:0000313" key="4">
    <source>
        <dbReference type="EMBL" id="SYZ79661.1"/>
    </source>
</evidence>
<dbReference type="InterPro" id="IPR003812">
    <property type="entry name" value="Fido"/>
</dbReference>
<dbReference type="InterPro" id="IPR025758">
    <property type="entry name" value="Fic/DOC_N"/>
</dbReference>
<keyword evidence="2" id="KW-0547">Nucleotide-binding</keyword>
<feature type="binding site" evidence="2">
    <location>
        <begin position="254"/>
        <end position="255"/>
    </location>
    <ligand>
        <name>ATP</name>
        <dbReference type="ChEBI" id="CHEBI:30616"/>
    </ligand>
</feature>
<evidence type="ECO:0000259" key="3">
    <source>
        <dbReference type="PROSITE" id="PS51459"/>
    </source>
</evidence>
<dbReference type="OrthoDB" id="9813719at2"/>
<dbReference type="Pfam" id="PF13784">
    <property type="entry name" value="Fic_N"/>
    <property type="match status" value="1"/>
</dbReference>
<dbReference type="EMBL" id="UNRR01000039">
    <property type="protein sequence ID" value="SYZ79661.1"/>
    <property type="molecule type" value="Genomic_DNA"/>
</dbReference>
<feature type="binding site" evidence="2">
    <location>
        <begin position="216"/>
        <end position="223"/>
    </location>
    <ligand>
        <name>ATP</name>
        <dbReference type="ChEBI" id="CHEBI:30616"/>
    </ligand>
</feature>
<evidence type="ECO:0000256" key="1">
    <source>
        <dbReference type="PIRSR" id="PIRSR640198-1"/>
    </source>
</evidence>
<keyword evidence="2" id="KW-0067">ATP-binding</keyword>
<dbReference type="GO" id="GO:0005524">
    <property type="term" value="F:ATP binding"/>
    <property type="evidence" value="ECO:0007669"/>
    <property type="project" value="UniProtKB-KW"/>
</dbReference>
<dbReference type="InterPro" id="IPR036597">
    <property type="entry name" value="Fido-like_dom_sf"/>
</dbReference>
<organism evidence="4 5">
    <name type="scientific">Trichococcus shcherbakoviae</name>
    <dbReference type="NCBI Taxonomy" id="2094020"/>
    <lineage>
        <taxon>Bacteria</taxon>
        <taxon>Bacillati</taxon>
        <taxon>Bacillota</taxon>
        <taxon>Bacilli</taxon>
        <taxon>Lactobacillales</taxon>
        <taxon>Carnobacteriaceae</taxon>
        <taxon>Trichococcus</taxon>
    </lineage>
</organism>
<accession>A0A383TJL1</accession>
<reference evidence="5" key="1">
    <citation type="submission" date="2018-05" db="EMBL/GenBank/DDBJ databases">
        <authorList>
            <person name="Strepis N."/>
        </authorList>
    </citation>
    <scope>NUCLEOTIDE SEQUENCE [LARGE SCALE GENOMIC DNA]</scope>
</reference>
<dbReference type="SUPFAM" id="SSF140931">
    <property type="entry name" value="Fic-like"/>
    <property type="match status" value="1"/>
</dbReference>
<evidence type="ECO:0000256" key="2">
    <source>
        <dbReference type="PIRSR" id="PIRSR640198-2"/>
    </source>
</evidence>
<dbReference type="PROSITE" id="PS51459">
    <property type="entry name" value="FIDO"/>
    <property type="match status" value="1"/>
</dbReference>
<name>A0A383TJL1_9LACT</name>
<dbReference type="AlphaFoldDB" id="A0A383TJL1"/>
<dbReference type="PANTHER" id="PTHR13504:SF38">
    <property type="entry name" value="FIDO DOMAIN-CONTAINING PROTEIN"/>
    <property type="match status" value="1"/>
</dbReference>
<dbReference type="PANTHER" id="PTHR13504">
    <property type="entry name" value="FIDO DOMAIN-CONTAINING PROTEIN DDB_G0283145"/>
    <property type="match status" value="1"/>
</dbReference>
<dbReference type="Gene3D" id="1.10.3290.10">
    <property type="entry name" value="Fido-like domain"/>
    <property type="match status" value="1"/>
</dbReference>
<protein>
    <recommendedName>
        <fullName evidence="3">Fido domain-containing protein</fullName>
    </recommendedName>
</protein>
<feature type="active site" evidence="1">
    <location>
        <position position="212"/>
    </location>
</feature>
<dbReference type="Pfam" id="PF02661">
    <property type="entry name" value="Fic"/>
    <property type="match status" value="1"/>
</dbReference>
<feature type="domain" description="Fido" evidence="3">
    <location>
        <begin position="109"/>
        <end position="277"/>
    </location>
</feature>
<sequence>MAKEGTSKLPIMIPNEYVLVIYQLLAEVNYKVGYSSSQYNRSFMKKYIEDLFYLKESVQSTRIEGTQVTFTDMVEERGNKNPSWENIEVLNYQEALQQGASSIKTGYPISTRLIKELHRTLMENARGSNASGGEFRKIQNFIGPSNKIEDAVYIPIGANEIDEYMENLDFFMNGVPHSSFRKFNKTNGFVFDEECDPIIKAAVMHAQFESIHPFLDGNGRLGRILIALIAIKEDLVDVPVFFVSEELEKERARYYAMLNGVRGDNPDWYSWIKFFITACGRMADSLLSKLKAVEELASNGLKKCSLESEKNIWLYTFSDPYTTAARVAENLHLAPGSARKGLKALSDAGLLYTDETAIRNRKYRNYDLMRILN</sequence>
<gene>
    <name evidence="4" type="ORF">TART1_2536</name>
</gene>
<dbReference type="InterPro" id="IPR040198">
    <property type="entry name" value="Fido_containing"/>
</dbReference>
<evidence type="ECO:0000313" key="5">
    <source>
        <dbReference type="Proteomes" id="UP000262072"/>
    </source>
</evidence>
<proteinExistence type="predicted"/>
<dbReference type="RefSeq" id="WP_119093783.1">
    <property type="nucleotide sequence ID" value="NZ_UNRR01000039.1"/>
</dbReference>